<evidence type="ECO:0000256" key="2">
    <source>
        <dbReference type="ARBA" id="ARBA00022827"/>
    </source>
</evidence>
<dbReference type="SUPFAM" id="SSF51905">
    <property type="entry name" value="FAD/NAD(P)-binding domain"/>
    <property type="match status" value="1"/>
</dbReference>
<dbReference type="PANTHER" id="PTHR43476">
    <property type="entry name" value="3-(3-HYDROXY-PHENYL)PROPIONATE/3-HYDROXYCINNAMIC ACID HYDROXYLASE"/>
    <property type="match status" value="1"/>
</dbReference>
<protein>
    <submittedName>
        <fullName evidence="6">Related to monooxygenase</fullName>
    </submittedName>
</protein>
<dbReference type="Pfam" id="PF01494">
    <property type="entry name" value="FAD_binding_3"/>
    <property type="match status" value="1"/>
</dbReference>
<accession>A0A1E1KJY6</accession>
<keyword evidence="4" id="KW-0520">NAD</keyword>
<evidence type="ECO:0000313" key="7">
    <source>
        <dbReference type="Proteomes" id="UP000178129"/>
    </source>
</evidence>
<evidence type="ECO:0000259" key="5">
    <source>
        <dbReference type="Pfam" id="PF01494"/>
    </source>
</evidence>
<dbReference type="AlphaFoldDB" id="A0A1E1KJY6"/>
<comment type="caution">
    <text evidence="6">The sequence shown here is derived from an EMBL/GenBank/DDBJ whole genome shotgun (WGS) entry which is preliminary data.</text>
</comment>
<keyword evidence="6" id="KW-0503">Monooxygenase</keyword>
<evidence type="ECO:0000256" key="3">
    <source>
        <dbReference type="ARBA" id="ARBA00023002"/>
    </source>
</evidence>
<dbReference type="GO" id="GO:0004497">
    <property type="term" value="F:monooxygenase activity"/>
    <property type="evidence" value="ECO:0007669"/>
    <property type="project" value="UniProtKB-KW"/>
</dbReference>
<dbReference type="STRING" id="914237.A0A1E1KJY6"/>
<keyword evidence="7" id="KW-1185">Reference proteome</keyword>
<dbReference type="Proteomes" id="UP000178129">
    <property type="component" value="Unassembled WGS sequence"/>
</dbReference>
<keyword evidence="3" id="KW-0560">Oxidoreductase</keyword>
<evidence type="ECO:0000256" key="4">
    <source>
        <dbReference type="ARBA" id="ARBA00023027"/>
    </source>
</evidence>
<dbReference type="InterPro" id="IPR036188">
    <property type="entry name" value="FAD/NAD-bd_sf"/>
</dbReference>
<reference evidence="7" key="1">
    <citation type="submission" date="2016-03" db="EMBL/GenBank/DDBJ databases">
        <authorList>
            <person name="Ploux O."/>
        </authorList>
    </citation>
    <scope>NUCLEOTIDE SEQUENCE [LARGE SCALE GENOMIC DNA]</scope>
    <source>
        <strain evidence="7">UK7</strain>
    </source>
</reference>
<sequence length="420" mass="45898">MPLKHSQVIIVGAGPSGLVLSLLLAKVPSIRVTLIDAASQVDDRPRAAHYAPSAIRVLASAGVLPDIRDRGLIPGNMTWRNIKGEAITSIKNVSQHPYNPEALTVLPLGMLGKLLLEHVARQSNIEVRWNAKVVDVIDGDKKVQAVIDRGAKHGGNEQVEGDYLVGCDGATSRVRRTLFGSSFPGKTWDAQIVATNVYYPFEKFGYDDVNFVIDPVDYYLAAKLTTDGLWRVSYGEDTSLTPEQVIAHQPAKYERMLPGNPKPGSYKLMNVGPYRIHQRCAPSFRVGRVLLAADAAHLCNPFGGLGLTGGLVDVGGLAQCLEGIARGFAGDGVLDLYSSVRRNIWATIIDPISSENFLRVSATDPEKALTDDSFLVMVDEAGKDAEKRRILDEGAYDICHDFRQYWKEGYLEVGQKEAKL</sequence>
<proteinExistence type="predicted"/>
<dbReference type="GO" id="GO:0071949">
    <property type="term" value="F:FAD binding"/>
    <property type="evidence" value="ECO:0007669"/>
    <property type="project" value="InterPro"/>
</dbReference>
<evidence type="ECO:0000313" key="6">
    <source>
        <dbReference type="EMBL" id="CZS98302.1"/>
    </source>
</evidence>
<dbReference type="InterPro" id="IPR050631">
    <property type="entry name" value="PheA/TfdB_FAD_monoxygenase"/>
</dbReference>
<keyword evidence="1" id="KW-0285">Flavoprotein</keyword>
<dbReference type="Gene3D" id="3.30.70.2450">
    <property type="match status" value="1"/>
</dbReference>
<dbReference type="InterPro" id="IPR002938">
    <property type="entry name" value="FAD-bd"/>
</dbReference>
<feature type="domain" description="FAD-binding" evidence="5">
    <location>
        <begin position="6"/>
        <end position="349"/>
    </location>
</feature>
<dbReference type="InParanoid" id="A0A1E1KJY6"/>
<gene>
    <name evidence="6" type="ORF">RCO7_08947</name>
</gene>
<dbReference type="Gene3D" id="3.50.50.60">
    <property type="entry name" value="FAD/NAD(P)-binding domain"/>
    <property type="match status" value="1"/>
</dbReference>
<dbReference type="PANTHER" id="PTHR43476:SF4">
    <property type="entry name" value="BLR0106 PROTEIN"/>
    <property type="match status" value="1"/>
</dbReference>
<name>A0A1E1KJY6_9HELO</name>
<evidence type="ECO:0000256" key="1">
    <source>
        <dbReference type="ARBA" id="ARBA00022630"/>
    </source>
</evidence>
<dbReference type="EMBL" id="FJUW01000014">
    <property type="protein sequence ID" value="CZS98302.1"/>
    <property type="molecule type" value="Genomic_DNA"/>
</dbReference>
<keyword evidence="2" id="KW-0274">FAD</keyword>
<organism evidence="6 7">
    <name type="scientific">Rhynchosporium graminicola</name>
    <dbReference type="NCBI Taxonomy" id="2792576"/>
    <lineage>
        <taxon>Eukaryota</taxon>
        <taxon>Fungi</taxon>
        <taxon>Dikarya</taxon>
        <taxon>Ascomycota</taxon>
        <taxon>Pezizomycotina</taxon>
        <taxon>Leotiomycetes</taxon>
        <taxon>Helotiales</taxon>
        <taxon>Ploettnerulaceae</taxon>
        <taxon>Rhynchosporium</taxon>
    </lineage>
</organism>
<dbReference type="PRINTS" id="PR00420">
    <property type="entry name" value="RNGMNOXGNASE"/>
</dbReference>